<keyword evidence="4 5" id="KW-0472">Membrane</keyword>
<feature type="transmembrane region" description="Helical" evidence="5">
    <location>
        <begin position="70"/>
        <end position="90"/>
    </location>
</feature>
<feature type="transmembrane region" description="Helical" evidence="5">
    <location>
        <begin position="122"/>
        <end position="145"/>
    </location>
</feature>
<feature type="transmembrane region" description="Helical" evidence="5">
    <location>
        <begin position="165"/>
        <end position="182"/>
    </location>
</feature>
<keyword evidence="3 5" id="KW-1133">Transmembrane helix</keyword>
<dbReference type="EMBL" id="JABKKF010000003">
    <property type="protein sequence ID" value="NPD91638.1"/>
    <property type="molecule type" value="Genomic_DNA"/>
</dbReference>
<dbReference type="InterPro" id="IPR011990">
    <property type="entry name" value="TPR-like_helical_dom_sf"/>
</dbReference>
<protein>
    <recommendedName>
        <fullName evidence="6">O-antigen ligase-related domain-containing protein</fullName>
    </recommendedName>
</protein>
<dbReference type="SUPFAM" id="SSF48452">
    <property type="entry name" value="TPR-like"/>
    <property type="match status" value="1"/>
</dbReference>
<organism evidence="7 8">
    <name type="scientific">Xylanibacter muris</name>
    <dbReference type="NCBI Taxonomy" id="2736290"/>
    <lineage>
        <taxon>Bacteria</taxon>
        <taxon>Pseudomonadati</taxon>
        <taxon>Bacteroidota</taxon>
        <taxon>Bacteroidia</taxon>
        <taxon>Bacteroidales</taxon>
        <taxon>Prevotellaceae</taxon>
        <taxon>Xylanibacter</taxon>
    </lineage>
</organism>
<dbReference type="Pfam" id="PF04932">
    <property type="entry name" value="Wzy_C"/>
    <property type="match status" value="1"/>
</dbReference>
<feature type="transmembrane region" description="Helical" evidence="5">
    <location>
        <begin position="247"/>
        <end position="266"/>
    </location>
</feature>
<evidence type="ECO:0000313" key="7">
    <source>
        <dbReference type="EMBL" id="NPD91638.1"/>
    </source>
</evidence>
<feature type="transmembrane region" description="Helical" evidence="5">
    <location>
        <begin position="96"/>
        <end position="115"/>
    </location>
</feature>
<sequence>MIRMKANDMTIKIAISLQAVMLVAVLWLTTVDVEKRWSCGDLWLASAVPVVAVVSATLCLVLGRKLRISIADAIVTLWWIFENVLVYVGYGVVTPTAFMTFTGSVLLYVALRLLFTVNHIDWRIIAGGIMAVCLYQCFSGFAQLFTGISRHAVYPVTGCFLNPGPYSAFITIGLCIALCCMYKDGKKETADVHAGHDGIYGKLLSALFRLLAVSVTICGMVMLPVTWSRAAVVAVVAVAAVLYRRYWLRYWFAVVPVVAAAMLLLYHTKSGSADSRLLMWTVSLGCIKSNFLFGGGIGSFPFVYGLGRADFYADNNSAYIDVADVTDNAFNEFLTLCVEQGTVGMLLFAALLAVVFLRLHANSRALKYGLAALLVFSMFSYPFHCLPYRILLAVICAWAVSMPSGKGLVGGKRCIIAITAVVFTVGMLLHGETGRRVEAADSYRQISGIDVRYVIDDYYELLPYLDDNPDFLFSFAKGLAELGRYNDSNCMLRLGTKVSNDPMFLVCMANNYYKMGEPHTASEYYMHAFDMLPNRVYPLYKLMLLYHDEGDAHNAYKAACSVMEFKEKVSSPATMYMKTKAKDIVSTGSINESIIK</sequence>
<evidence type="ECO:0000256" key="3">
    <source>
        <dbReference type="ARBA" id="ARBA00022989"/>
    </source>
</evidence>
<gene>
    <name evidence="7" type="ORF">HPS56_04595</name>
</gene>
<dbReference type="PANTHER" id="PTHR37422">
    <property type="entry name" value="TEICHURONIC ACID BIOSYNTHESIS PROTEIN TUAE"/>
    <property type="match status" value="1"/>
</dbReference>
<dbReference type="PANTHER" id="PTHR37422:SF13">
    <property type="entry name" value="LIPOPOLYSACCHARIDE BIOSYNTHESIS PROTEIN PA4999-RELATED"/>
    <property type="match status" value="1"/>
</dbReference>
<comment type="subcellular location">
    <subcellularLocation>
        <location evidence="1">Membrane</location>
        <topology evidence="1">Multi-pass membrane protein</topology>
    </subcellularLocation>
</comment>
<feature type="transmembrane region" description="Helical" evidence="5">
    <location>
        <begin position="278"/>
        <end position="304"/>
    </location>
</feature>
<evidence type="ECO:0000313" key="8">
    <source>
        <dbReference type="Proteomes" id="UP000714420"/>
    </source>
</evidence>
<feature type="transmembrane region" description="Helical" evidence="5">
    <location>
        <begin position="12"/>
        <end position="30"/>
    </location>
</feature>
<evidence type="ECO:0000256" key="2">
    <source>
        <dbReference type="ARBA" id="ARBA00022692"/>
    </source>
</evidence>
<dbReference type="Gene3D" id="1.25.40.10">
    <property type="entry name" value="Tetratricopeptide repeat domain"/>
    <property type="match status" value="1"/>
</dbReference>
<feature type="transmembrane region" description="Helical" evidence="5">
    <location>
        <begin position="414"/>
        <end position="431"/>
    </location>
</feature>
<evidence type="ECO:0000256" key="1">
    <source>
        <dbReference type="ARBA" id="ARBA00004141"/>
    </source>
</evidence>
<dbReference type="InterPro" id="IPR051533">
    <property type="entry name" value="WaaL-like"/>
</dbReference>
<dbReference type="RefSeq" id="WP_172274596.1">
    <property type="nucleotide sequence ID" value="NZ_CASGMU010000018.1"/>
</dbReference>
<feature type="transmembrane region" description="Helical" evidence="5">
    <location>
        <begin position="42"/>
        <end position="63"/>
    </location>
</feature>
<dbReference type="Proteomes" id="UP000714420">
    <property type="component" value="Unassembled WGS sequence"/>
</dbReference>
<evidence type="ECO:0000256" key="5">
    <source>
        <dbReference type="SAM" id="Phobius"/>
    </source>
</evidence>
<evidence type="ECO:0000259" key="6">
    <source>
        <dbReference type="Pfam" id="PF04932"/>
    </source>
</evidence>
<feature type="transmembrane region" description="Helical" evidence="5">
    <location>
        <begin position="203"/>
        <end position="227"/>
    </location>
</feature>
<keyword evidence="8" id="KW-1185">Reference proteome</keyword>
<feature type="transmembrane region" description="Helical" evidence="5">
    <location>
        <begin position="366"/>
        <end position="384"/>
    </location>
</feature>
<evidence type="ECO:0000256" key="4">
    <source>
        <dbReference type="ARBA" id="ARBA00023136"/>
    </source>
</evidence>
<comment type="caution">
    <text evidence="7">The sequence shown here is derived from an EMBL/GenBank/DDBJ whole genome shotgun (WGS) entry which is preliminary data.</text>
</comment>
<accession>A0ABX2AKB4</accession>
<feature type="domain" description="O-antigen ligase-related" evidence="6">
    <location>
        <begin position="217"/>
        <end position="349"/>
    </location>
</feature>
<feature type="transmembrane region" description="Helical" evidence="5">
    <location>
        <begin position="341"/>
        <end position="359"/>
    </location>
</feature>
<name>A0ABX2AKB4_9BACT</name>
<reference evidence="7 8" key="1">
    <citation type="submission" date="2020-05" db="EMBL/GenBank/DDBJ databases">
        <title>Distinct polysaccharide utilization as determinants for interspecies competition between intestinal Prevotella spp.</title>
        <authorList>
            <person name="Galvez E.J.C."/>
            <person name="Iljazovic A."/>
            <person name="Strowig T."/>
        </authorList>
    </citation>
    <scope>NUCLEOTIDE SEQUENCE [LARGE SCALE GENOMIC DNA]</scope>
    <source>
        <strain evidence="7 8">PMUR</strain>
    </source>
</reference>
<dbReference type="InterPro" id="IPR007016">
    <property type="entry name" value="O-antigen_ligase-rel_domated"/>
</dbReference>
<proteinExistence type="predicted"/>
<keyword evidence="2 5" id="KW-0812">Transmembrane</keyword>